<evidence type="ECO:0000313" key="4">
    <source>
        <dbReference type="Proteomes" id="UP001447188"/>
    </source>
</evidence>
<accession>A0ABR3GMY6</accession>
<feature type="region of interest" description="Disordered" evidence="1">
    <location>
        <begin position="271"/>
        <end position="296"/>
    </location>
</feature>
<dbReference type="Pfam" id="PF20263">
    <property type="entry name" value="LYRM2-like"/>
    <property type="match status" value="1"/>
</dbReference>
<feature type="region of interest" description="Disordered" evidence="1">
    <location>
        <begin position="196"/>
        <end position="216"/>
    </location>
</feature>
<dbReference type="Proteomes" id="UP001447188">
    <property type="component" value="Unassembled WGS sequence"/>
</dbReference>
<protein>
    <recommendedName>
        <fullName evidence="2">LYR motif-containing protein Cup1-like N-terminal domain-containing protein</fullName>
    </recommendedName>
</protein>
<reference evidence="3 4" key="1">
    <citation type="submission" date="2024-02" db="EMBL/GenBank/DDBJ databases">
        <title>Discinaceae phylogenomics.</title>
        <authorList>
            <person name="Dirks A.C."/>
            <person name="James T.Y."/>
        </authorList>
    </citation>
    <scope>NUCLEOTIDE SEQUENCE [LARGE SCALE GENOMIC DNA]</scope>
    <source>
        <strain evidence="3 4">ACD0624</strain>
    </source>
</reference>
<dbReference type="CDD" id="cd20273">
    <property type="entry name" value="Complex1_LYR_unchar"/>
    <property type="match status" value="1"/>
</dbReference>
<organism evidence="3 4">
    <name type="scientific">Discina gigas</name>
    <dbReference type="NCBI Taxonomy" id="1032678"/>
    <lineage>
        <taxon>Eukaryota</taxon>
        <taxon>Fungi</taxon>
        <taxon>Dikarya</taxon>
        <taxon>Ascomycota</taxon>
        <taxon>Pezizomycotina</taxon>
        <taxon>Pezizomycetes</taxon>
        <taxon>Pezizales</taxon>
        <taxon>Discinaceae</taxon>
        <taxon>Discina</taxon>
    </lineage>
</organism>
<keyword evidence="4" id="KW-1185">Reference proteome</keyword>
<evidence type="ECO:0000256" key="1">
    <source>
        <dbReference type="SAM" id="MobiDB-lite"/>
    </source>
</evidence>
<gene>
    <name evidence="3" type="ORF">Q9L58_003766</name>
</gene>
<dbReference type="InterPro" id="IPR046896">
    <property type="entry name" value="Cup1-like_N"/>
</dbReference>
<sequence length="296" mass="33877">MDPIPLFRNLLRQASVLYDDVARTYMKRYIRLRFKMNRKTVSGWRTTEQLKQGRRGLSLLIRANAGETKALLQVLKMGYGQTGRRKHELLEPIINQPPEVEPQPLIPGDPHSVPPSISSALRALVISQRESGIITINTKPKIPAINAWGRPLSKRREINMLWEHHSNLLDRVLPPLEPAELERLEQLARGLEAPKPPKRKVLTDLPMPKGAKPHNLTPRFKRRMWKRILVNSSTLEFDGEWKKWKVTYSPFITSPQISVGKLVDFEGMSDERAGAKGARSRSNRSNREPKLEDSSD</sequence>
<evidence type="ECO:0000259" key="2">
    <source>
        <dbReference type="Pfam" id="PF20263"/>
    </source>
</evidence>
<name>A0ABR3GMY6_9PEZI</name>
<evidence type="ECO:0000313" key="3">
    <source>
        <dbReference type="EMBL" id="KAL0637282.1"/>
    </source>
</evidence>
<proteinExistence type="predicted"/>
<dbReference type="EMBL" id="JBBBZM010000037">
    <property type="protein sequence ID" value="KAL0637282.1"/>
    <property type="molecule type" value="Genomic_DNA"/>
</dbReference>
<feature type="domain" description="LYR motif-containing protein Cup1-like N-terminal" evidence="2">
    <location>
        <begin position="6"/>
        <end position="90"/>
    </location>
</feature>
<feature type="compositionally biased region" description="Basic and acidic residues" evidence="1">
    <location>
        <begin position="285"/>
        <end position="296"/>
    </location>
</feature>
<comment type="caution">
    <text evidence="3">The sequence shown here is derived from an EMBL/GenBank/DDBJ whole genome shotgun (WGS) entry which is preliminary data.</text>
</comment>